<dbReference type="Pfam" id="PF00150">
    <property type="entry name" value="Cellulase"/>
    <property type="match status" value="1"/>
</dbReference>
<evidence type="ECO:0000259" key="9">
    <source>
        <dbReference type="PROSITE" id="PS51164"/>
    </source>
</evidence>
<dbReference type="InterPro" id="IPR035971">
    <property type="entry name" value="CBD_sf"/>
</dbReference>
<dbReference type="Gene3D" id="3.20.20.80">
    <property type="entry name" value="Glycosidases"/>
    <property type="match status" value="1"/>
</dbReference>
<feature type="domain" description="CBM1" evidence="9">
    <location>
        <begin position="452"/>
        <end position="487"/>
    </location>
</feature>
<evidence type="ECO:0000256" key="2">
    <source>
        <dbReference type="ARBA" id="ARBA00022729"/>
    </source>
</evidence>
<keyword evidence="5 7" id="KW-0326">Glycosidase</keyword>
<protein>
    <submittedName>
        <fullName evidence="10">Glycoside hydrolase</fullName>
    </submittedName>
</protein>
<evidence type="ECO:0000256" key="5">
    <source>
        <dbReference type="ARBA" id="ARBA00023295"/>
    </source>
</evidence>
<dbReference type="InterPro" id="IPR017853">
    <property type="entry name" value="GH"/>
</dbReference>
<gene>
    <name evidence="10" type="ORF">BCR36DRAFT_402290</name>
</gene>
<dbReference type="InterPro" id="IPR050386">
    <property type="entry name" value="Glycosyl_hydrolase_5"/>
</dbReference>
<dbReference type="EMBL" id="MCFH01000005">
    <property type="protein sequence ID" value="ORX57944.1"/>
    <property type="molecule type" value="Genomic_DNA"/>
</dbReference>
<reference evidence="10 11" key="1">
    <citation type="submission" date="2016-08" db="EMBL/GenBank/DDBJ databases">
        <title>Genomes of anaerobic fungi encode conserved fungal cellulosomes for biomass hydrolysis.</title>
        <authorList>
            <consortium name="DOE Joint Genome Institute"/>
            <person name="Haitjema C.H."/>
            <person name="Gilmore S.P."/>
            <person name="Henske J.K."/>
            <person name="Solomon K.V."/>
            <person name="De Groot R."/>
            <person name="Kuo A."/>
            <person name="Mondo S.J."/>
            <person name="Salamov A.A."/>
            <person name="Labutti K."/>
            <person name="Zhao Z."/>
            <person name="Chiniquy J."/>
            <person name="Barry K."/>
            <person name="Brewer H.M."/>
            <person name="Purvine S.O."/>
            <person name="Wright A.T."/>
            <person name="Boxma B."/>
            <person name="Van Alen T."/>
            <person name="Hackstein J.H."/>
            <person name="Baker S.E."/>
            <person name="Grigoriev I.V."/>
            <person name="O'Malley M.A."/>
        </authorList>
    </citation>
    <scope>NUCLEOTIDE SEQUENCE [LARGE SCALE GENOMIC DNA]</scope>
    <source>
        <strain evidence="11">finn</strain>
    </source>
</reference>
<keyword evidence="6" id="KW-0624">Polysaccharide degradation</keyword>
<dbReference type="Pfam" id="PF00734">
    <property type="entry name" value="CBM_1"/>
    <property type="match status" value="1"/>
</dbReference>
<dbReference type="PANTHER" id="PTHR31297">
    <property type="entry name" value="GLUCAN ENDO-1,6-BETA-GLUCOSIDASE B"/>
    <property type="match status" value="1"/>
</dbReference>
<dbReference type="GO" id="GO:0005576">
    <property type="term" value="C:extracellular region"/>
    <property type="evidence" value="ECO:0007669"/>
    <property type="project" value="InterPro"/>
</dbReference>
<dbReference type="SUPFAM" id="SSF51445">
    <property type="entry name" value="(Trans)glycosidases"/>
    <property type="match status" value="1"/>
</dbReference>
<keyword evidence="11" id="KW-1185">Reference proteome</keyword>
<dbReference type="PANTHER" id="PTHR31297:SF41">
    <property type="entry name" value="ENDOGLUCANASE, PUTATIVE (AFU_ORTHOLOGUE AFUA_5G01830)-RELATED"/>
    <property type="match status" value="1"/>
</dbReference>
<dbReference type="SUPFAM" id="SSF57180">
    <property type="entry name" value="Cellulose-binding domain"/>
    <property type="match status" value="1"/>
</dbReference>
<dbReference type="OrthoDB" id="2123663at2759"/>
<keyword evidence="4" id="KW-0119">Carbohydrate metabolism</keyword>
<evidence type="ECO:0000256" key="6">
    <source>
        <dbReference type="ARBA" id="ARBA00023326"/>
    </source>
</evidence>
<dbReference type="PROSITE" id="PS51164">
    <property type="entry name" value="CBM1_2"/>
    <property type="match status" value="1"/>
</dbReference>
<evidence type="ECO:0000256" key="7">
    <source>
        <dbReference type="RuleBase" id="RU361153"/>
    </source>
</evidence>
<dbReference type="InterPro" id="IPR001547">
    <property type="entry name" value="Glyco_hydro_5"/>
</dbReference>
<organism evidence="10 11">
    <name type="scientific">Piromyces finnis</name>
    <dbReference type="NCBI Taxonomy" id="1754191"/>
    <lineage>
        <taxon>Eukaryota</taxon>
        <taxon>Fungi</taxon>
        <taxon>Fungi incertae sedis</taxon>
        <taxon>Chytridiomycota</taxon>
        <taxon>Chytridiomycota incertae sedis</taxon>
        <taxon>Neocallimastigomycetes</taxon>
        <taxon>Neocallimastigales</taxon>
        <taxon>Neocallimastigaceae</taxon>
        <taxon>Piromyces</taxon>
    </lineage>
</organism>
<comment type="similarity">
    <text evidence="1 7">Belongs to the glycosyl hydrolase 5 (cellulase A) family.</text>
</comment>
<evidence type="ECO:0000256" key="1">
    <source>
        <dbReference type="ARBA" id="ARBA00005641"/>
    </source>
</evidence>
<dbReference type="InterPro" id="IPR000254">
    <property type="entry name" value="CBD"/>
</dbReference>
<evidence type="ECO:0000256" key="8">
    <source>
        <dbReference type="SAM" id="MobiDB-lite"/>
    </source>
</evidence>
<evidence type="ECO:0000313" key="10">
    <source>
        <dbReference type="EMBL" id="ORX57944.1"/>
    </source>
</evidence>
<comment type="caution">
    <text evidence="10">The sequence shown here is derived from an EMBL/GenBank/DDBJ whole genome shotgun (WGS) entry which is preliminary data.</text>
</comment>
<evidence type="ECO:0000313" key="11">
    <source>
        <dbReference type="Proteomes" id="UP000193719"/>
    </source>
</evidence>
<dbReference type="GO" id="GO:0030248">
    <property type="term" value="F:cellulose binding"/>
    <property type="evidence" value="ECO:0007669"/>
    <property type="project" value="InterPro"/>
</dbReference>
<evidence type="ECO:0000256" key="4">
    <source>
        <dbReference type="ARBA" id="ARBA00023277"/>
    </source>
</evidence>
<keyword evidence="2" id="KW-0732">Signal</keyword>
<dbReference type="GO" id="GO:0009986">
    <property type="term" value="C:cell surface"/>
    <property type="evidence" value="ECO:0007669"/>
    <property type="project" value="TreeGrafter"/>
</dbReference>
<feature type="region of interest" description="Disordered" evidence="8">
    <location>
        <begin position="378"/>
        <end position="404"/>
    </location>
</feature>
<sequence>MKILNCLWVAGYIGTTFAITTNHLIKEMGLGWNLGNTLESYGTWINGVTTKDYETAWGNPVTTEVMIKTIKSYGFKSVRIPVSWSNLMSSDYIISPQLLKRVEEVVNYVINNDMYAIMNIHYDGGWFDNFATSEKEAFNKYEKIWQQLTEYFVEYDEHLIFESLNEEGCWDSIWNRYSNSGNKTKAYNLLNTINQDFVNIVRDSGGNNTKRHLLLAGYCTDIDLTVDSAYIVPKDDRVMVSVHYYTPSTFTLLEKEESWGKPIFSWGTTSDVENLKNDFNKLKTRFVNNGIPVIIGEYGVTAENKDKNSIHKYLSTVVQYAKELGICPIVWDHGQYFNRSTLTFKDSEIGTMYKNLSSNINSNITNDSNDNKSEIITTNNTTTTTTKSEATNSNDTPVTSNNNNNNNTPVYCQGCTVTGTGGDQSLWGWENNTACRINESICGTTNNVSNNNCVDLWYQCGGINYNGSTKCCTGKCQYINDWYSMCQM</sequence>
<dbReference type="GO" id="GO:0008422">
    <property type="term" value="F:beta-glucosidase activity"/>
    <property type="evidence" value="ECO:0007669"/>
    <property type="project" value="TreeGrafter"/>
</dbReference>
<dbReference type="AlphaFoldDB" id="A0A1Y1VJT8"/>
<dbReference type="STRING" id="1754191.A0A1Y1VJT8"/>
<keyword evidence="3 7" id="KW-0378">Hydrolase</keyword>
<dbReference type="SMART" id="SM00236">
    <property type="entry name" value="fCBD"/>
    <property type="match status" value="1"/>
</dbReference>
<proteinExistence type="inferred from homology"/>
<dbReference type="Proteomes" id="UP000193719">
    <property type="component" value="Unassembled WGS sequence"/>
</dbReference>
<accession>A0A1Y1VJT8</accession>
<name>A0A1Y1VJT8_9FUNG</name>
<dbReference type="GO" id="GO:0009251">
    <property type="term" value="P:glucan catabolic process"/>
    <property type="evidence" value="ECO:0007669"/>
    <property type="project" value="TreeGrafter"/>
</dbReference>
<evidence type="ECO:0000256" key="3">
    <source>
        <dbReference type="ARBA" id="ARBA00022801"/>
    </source>
</evidence>
<reference evidence="10 11" key="2">
    <citation type="submission" date="2016-08" db="EMBL/GenBank/DDBJ databases">
        <title>Pervasive Adenine N6-methylation of Active Genes in Fungi.</title>
        <authorList>
            <consortium name="DOE Joint Genome Institute"/>
            <person name="Mondo S.J."/>
            <person name="Dannebaum R.O."/>
            <person name="Kuo R.C."/>
            <person name="Labutti K."/>
            <person name="Haridas S."/>
            <person name="Kuo A."/>
            <person name="Salamov A."/>
            <person name="Ahrendt S.R."/>
            <person name="Lipzen A."/>
            <person name="Sullivan W."/>
            <person name="Andreopoulos W.B."/>
            <person name="Clum A."/>
            <person name="Lindquist E."/>
            <person name="Daum C."/>
            <person name="Ramamoorthy G.K."/>
            <person name="Gryganskyi A."/>
            <person name="Culley D."/>
            <person name="Magnuson J.K."/>
            <person name="James T.Y."/>
            <person name="O'Malley M.A."/>
            <person name="Stajich J.E."/>
            <person name="Spatafora J.W."/>
            <person name="Visel A."/>
            <person name="Grigoriev I.V."/>
        </authorList>
    </citation>
    <scope>NUCLEOTIDE SEQUENCE [LARGE SCALE GENOMIC DNA]</scope>
    <source>
        <strain evidence="11">finn</strain>
    </source>
</reference>